<dbReference type="InterPro" id="IPR007387">
    <property type="entry name" value="TRAP_DctQ"/>
</dbReference>
<comment type="function">
    <text evidence="9">Part of the tripartite ATP-independent periplasmic (TRAP) transport system.</text>
</comment>
<evidence type="ECO:0000256" key="8">
    <source>
        <dbReference type="ARBA" id="ARBA00038436"/>
    </source>
</evidence>
<proteinExistence type="inferred from homology"/>
<comment type="similarity">
    <text evidence="8 9">Belongs to the TRAP transporter small permease family.</text>
</comment>
<dbReference type="PANTHER" id="PTHR35011">
    <property type="entry name" value="2,3-DIKETO-L-GULONATE TRAP TRANSPORTER SMALL PERMEASE PROTEIN YIAM"/>
    <property type="match status" value="1"/>
</dbReference>
<dbReference type="Proteomes" id="UP001596353">
    <property type="component" value="Unassembled WGS sequence"/>
</dbReference>
<comment type="subcellular location">
    <subcellularLocation>
        <location evidence="1 9">Cell inner membrane</location>
        <topology evidence="1 9">Multi-pass membrane protein</topology>
    </subcellularLocation>
</comment>
<dbReference type="Pfam" id="PF04290">
    <property type="entry name" value="DctQ"/>
    <property type="match status" value="1"/>
</dbReference>
<evidence type="ECO:0000256" key="5">
    <source>
        <dbReference type="ARBA" id="ARBA00022692"/>
    </source>
</evidence>
<feature type="transmembrane region" description="Helical" evidence="9">
    <location>
        <begin position="144"/>
        <end position="165"/>
    </location>
</feature>
<comment type="caution">
    <text evidence="9">Lacks conserved residue(s) required for the propagation of feature annotation.</text>
</comment>
<evidence type="ECO:0000256" key="3">
    <source>
        <dbReference type="ARBA" id="ARBA00022475"/>
    </source>
</evidence>
<feature type="transmembrane region" description="Helical" evidence="9">
    <location>
        <begin position="185"/>
        <end position="203"/>
    </location>
</feature>
<keyword evidence="3" id="KW-1003">Cell membrane</keyword>
<evidence type="ECO:0000256" key="6">
    <source>
        <dbReference type="ARBA" id="ARBA00022989"/>
    </source>
</evidence>
<evidence type="ECO:0000313" key="12">
    <source>
        <dbReference type="Proteomes" id="UP001596353"/>
    </source>
</evidence>
<sequence>MSIWADATTIITSTLSGDIDYSSVQAYRSEAAWWVFGTMTVLGGILVYYMYRAVPFLDRHLERTIVVWTYIVIALIIFVGVIQRFAADIWWIPQAWHGQVAWSTTVPPLLFMVMAWFGCAFNVRLRTHLSFAEFRTNMPPKLQILTLILDAVLWMGFCIIVVTTTARVTVNSYNNFQIVLGTDNLMQWMFLITVPVAFVLMVTG</sequence>
<organism evidence="11 12">
    <name type="scientific">Sulfitobacter porphyrae</name>
    <dbReference type="NCBI Taxonomy" id="1246864"/>
    <lineage>
        <taxon>Bacteria</taxon>
        <taxon>Pseudomonadati</taxon>
        <taxon>Pseudomonadota</taxon>
        <taxon>Alphaproteobacteria</taxon>
        <taxon>Rhodobacterales</taxon>
        <taxon>Roseobacteraceae</taxon>
        <taxon>Sulfitobacter</taxon>
    </lineage>
</organism>
<name>A0ABW2AZ62_9RHOB</name>
<gene>
    <name evidence="11" type="ORF">ACFQFQ_02120</name>
</gene>
<reference evidence="12" key="1">
    <citation type="journal article" date="2019" name="Int. J. Syst. Evol. Microbiol.">
        <title>The Global Catalogue of Microorganisms (GCM) 10K type strain sequencing project: providing services to taxonomists for standard genome sequencing and annotation.</title>
        <authorList>
            <consortium name="The Broad Institute Genomics Platform"/>
            <consortium name="The Broad Institute Genome Sequencing Center for Infectious Disease"/>
            <person name="Wu L."/>
            <person name="Ma J."/>
        </authorList>
    </citation>
    <scope>NUCLEOTIDE SEQUENCE [LARGE SCALE GENOMIC DNA]</scope>
    <source>
        <strain evidence="12">CCUG 66188</strain>
    </source>
</reference>
<evidence type="ECO:0000256" key="7">
    <source>
        <dbReference type="ARBA" id="ARBA00023136"/>
    </source>
</evidence>
<evidence type="ECO:0000256" key="9">
    <source>
        <dbReference type="RuleBase" id="RU369079"/>
    </source>
</evidence>
<comment type="caution">
    <text evidence="11">The sequence shown here is derived from an EMBL/GenBank/DDBJ whole genome shotgun (WGS) entry which is preliminary data.</text>
</comment>
<accession>A0ABW2AZ62</accession>
<feature type="domain" description="Tripartite ATP-independent periplasmic transporters DctQ component" evidence="10">
    <location>
        <begin position="73"/>
        <end position="202"/>
    </location>
</feature>
<keyword evidence="12" id="KW-1185">Reference proteome</keyword>
<keyword evidence="4 9" id="KW-0997">Cell inner membrane</keyword>
<keyword evidence="5 9" id="KW-0812">Transmembrane</keyword>
<evidence type="ECO:0000259" key="10">
    <source>
        <dbReference type="Pfam" id="PF04290"/>
    </source>
</evidence>
<feature type="transmembrane region" description="Helical" evidence="9">
    <location>
        <begin position="31"/>
        <end position="51"/>
    </location>
</feature>
<keyword evidence="6 9" id="KW-1133">Transmembrane helix</keyword>
<feature type="transmembrane region" description="Helical" evidence="9">
    <location>
        <begin position="106"/>
        <end position="123"/>
    </location>
</feature>
<comment type="subunit">
    <text evidence="9">The complex comprises the extracytoplasmic solute receptor protein and the two transmembrane proteins.</text>
</comment>
<evidence type="ECO:0000256" key="1">
    <source>
        <dbReference type="ARBA" id="ARBA00004429"/>
    </source>
</evidence>
<evidence type="ECO:0000256" key="4">
    <source>
        <dbReference type="ARBA" id="ARBA00022519"/>
    </source>
</evidence>
<keyword evidence="7 9" id="KW-0472">Membrane</keyword>
<protein>
    <recommendedName>
        <fullName evidence="9">TRAP transporter small permease protein</fullName>
    </recommendedName>
</protein>
<keyword evidence="2 9" id="KW-0813">Transport</keyword>
<feature type="transmembrane region" description="Helical" evidence="9">
    <location>
        <begin position="63"/>
        <end position="86"/>
    </location>
</feature>
<evidence type="ECO:0000313" key="11">
    <source>
        <dbReference type="EMBL" id="MFC6758572.1"/>
    </source>
</evidence>
<dbReference type="PANTHER" id="PTHR35011:SF2">
    <property type="entry name" value="2,3-DIKETO-L-GULONATE TRAP TRANSPORTER SMALL PERMEASE PROTEIN YIAM"/>
    <property type="match status" value="1"/>
</dbReference>
<dbReference type="InterPro" id="IPR055348">
    <property type="entry name" value="DctQ"/>
</dbReference>
<dbReference type="EMBL" id="JBHSWG010000001">
    <property type="protein sequence ID" value="MFC6758572.1"/>
    <property type="molecule type" value="Genomic_DNA"/>
</dbReference>
<evidence type="ECO:0000256" key="2">
    <source>
        <dbReference type="ARBA" id="ARBA00022448"/>
    </source>
</evidence>